<evidence type="ECO:0000256" key="4">
    <source>
        <dbReference type="PROSITE-ProRule" id="PRU00335"/>
    </source>
</evidence>
<dbReference type="InterPro" id="IPR009057">
    <property type="entry name" value="Homeodomain-like_sf"/>
</dbReference>
<name>A0ABN2KGD2_9MICC</name>
<dbReference type="Pfam" id="PF00440">
    <property type="entry name" value="TetR_N"/>
    <property type="match status" value="1"/>
</dbReference>
<evidence type="ECO:0000256" key="2">
    <source>
        <dbReference type="ARBA" id="ARBA00023125"/>
    </source>
</evidence>
<reference evidence="7 8" key="1">
    <citation type="journal article" date="2019" name="Int. J. Syst. Evol. Microbiol.">
        <title>The Global Catalogue of Microorganisms (GCM) 10K type strain sequencing project: providing services to taxonomists for standard genome sequencing and annotation.</title>
        <authorList>
            <consortium name="The Broad Institute Genomics Platform"/>
            <consortium name="The Broad Institute Genome Sequencing Center for Infectious Disease"/>
            <person name="Wu L."/>
            <person name="Ma J."/>
        </authorList>
    </citation>
    <scope>NUCLEOTIDE SEQUENCE [LARGE SCALE GENOMIC DNA]</scope>
    <source>
        <strain evidence="7 8">JCM 14735</strain>
    </source>
</reference>
<dbReference type="PRINTS" id="PR00455">
    <property type="entry name" value="HTHTETR"/>
</dbReference>
<dbReference type="InterPro" id="IPR001647">
    <property type="entry name" value="HTH_TetR"/>
</dbReference>
<protein>
    <submittedName>
        <fullName evidence="7">TetR/AcrR family transcriptional regulator</fullName>
    </submittedName>
</protein>
<dbReference type="SUPFAM" id="SSF46689">
    <property type="entry name" value="Homeodomain-like"/>
    <property type="match status" value="1"/>
</dbReference>
<dbReference type="PROSITE" id="PS50977">
    <property type="entry name" value="HTH_TETR_2"/>
    <property type="match status" value="1"/>
</dbReference>
<accession>A0ABN2KGD2</accession>
<evidence type="ECO:0000256" key="3">
    <source>
        <dbReference type="ARBA" id="ARBA00023163"/>
    </source>
</evidence>
<feature type="region of interest" description="Disordered" evidence="5">
    <location>
        <begin position="195"/>
        <end position="214"/>
    </location>
</feature>
<dbReference type="PANTHER" id="PTHR30055">
    <property type="entry name" value="HTH-TYPE TRANSCRIPTIONAL REGULATOR RUTR"/>
    <property type="match status" value="1"/>
</dbReference>
<evidence type="ECO:0000259" key="6">
    <source>
        <dbReference type="PROSITE" id="PS50977"/>
    </source>
</evidence>
<sequence>MPKAIAQIEVQAVTPLTSTERGVEVRRRLLAAAAELIPLVGWRGVSTRAVAQKAGVAPGLVHYHFDSVQSLLRQAVVEVMGEVLAAVPPVLSGAGSGEEALGQLLASFDDFDGTDSTSLLFLEAYLAATRDSQLRAELSGLLDEVRAALTAWLDAQGTPTPAATAAVLVAALDGVMLHRALQPAMTTGEIGPVLRRLLGDPGSGTQEKERSERR</sequence>
<evidence type="ECO:0000313" key="7">
    <source>
        <dbReference type="EMBL" id="GAA1755394.1"/>
    </source>
</evidence>
<dbReference type="PANTHER" id="PTHR30055:SF234">
    <property type="entry name" value="HTH-TYPE TRANSCRIPTIONAL REGULATOR BETI"/>
    <property type="match status" value="1"/>
</dbReference>
<feature type="domain" description="HTH tetR-type" evidence="6">
    <location>
        <begin position="23"/>
        <end position="83"/>
    </location>
</feature>
<proteinExistence type="predicted"/>
<keyword evidence="2 4" id="KW-0238">DNA-binding</keyword>
<dbReference type="InterPro" id="IPR050109">
    <property type="entry name" value="HTH-type_TetR-like_transc_reg"/>
</dbReference>
<comment type="caution">
    <text evidence="7">The sequence shown here is derived from an EMBL/GenBank/DDBJ whole genome shotgun (WGS) entry which is preliminary data.</text>
</comment>
<dbReference type="SUPFAM" id="SSF48498">
    <property type="entry name" value="Tetracyclin repressor-like, C-terminal domain"/>
    <property type="match status" value="1"/>
</dbReference>
<dbReference type="Gene3D" id="1.10.357.10">
    <property type="entry name" value="Tetracycline Repressor, domain 2"/>
    <property type="match status" value="1"/>
</dbReference>
<dbReference type="EMBL" id="BAAAOA010000015">
    <property type="protein sequence ID" value="GAA1755394.1"/>
    <property type="molecule type" value="Genomic_DNA"/>
</dbReference>
<evidence type="ECO:0000256" key="1">
    <source>
        <dbReference type="ARBA" id="ARBA00023015"/>
    </source>
</evidence>
<dbReference type="InterPro" id="IPR041583">
    <property type="entry name" value="TetR_C_31"/>
</dbReference>
<dbReference type="InterPro" id="IPR036271">
    <property type="entry name" value="Tet_transcr_reg_TetR-rel_C_sf"/>
</dbReference>
<gene>
    <name evidence="7" type="ORF">GCM10009767_13380</name>
</gene>
<keyword evidence="8" id="KW-1185">Reference proteome</keyword>
<dbReference type="Proteomes" id="UP001501204">
    <property type="component" value="Unassembled WGS sequence"/>
</dbReference>
<feature type="DNA-binding region" description="H-T-H motif" evidence="4">
    <location>
        <begin position="46"/>
        <end position="65"/>
    </location>
</feature>
<dbReference type="Pfam" id="PF17940">
    <property type="entry name" value="TetR_C_31"/>
    <property type="match status" value="1"/>
</dbReference>
<evidence type="ECO:0000256" key="5">
    <source>
        <dbReference type="SAM" id="MobiDB-lite"/>
    </source>
</evidence>
<keyword evidence="3" id="KW-0804">Transcription</keyword>
<organism evidence="7 8">
    <name type="scientific">Kocuria aegyptia</name>
    <dbReference type="NCBI Taxonomy" id="330943"/>
    <lineage>
        <taxon>Bacteria</taxon>
        <taxon>Bacillati</taxon>
        <taxon>Actinomycetota</taxon>
        <taxon>Actinomycetes</taxon>
        <taxon>Micrococcales</taxon>
        <taxon>Micrococcaceae</taxon>
        <taxon>Kocuria</taxon>
    </lineage>
</organism>
<evidence type="ECO:0000313" key="8">
    <source>
        <dbReference type="Proteomes" id="UP001501204"/>
    </source>
</evidence>
<keyword evidence="1" id="KW-0805">Transcription regulation</keyword>